<evidence type="ECO:0000256" key="1">
    <source>
        <dbReference type="ARBA" id="ARBA00004589"/>
    </source>
</evidence>
<accession>A0A6A5K874</accession>
<evidence type="ECO:0000256" key="9">
    <source>
        <dbReference type="SAM" id="SignalP"/>
    </source>
</evidence>
<evidence type="ECO:0000256" key="5">
    <source>
        <dbReference type="ARBA" id="ARBA00022622"/>
    </source>
</evidence>
<keyword evidence="6 9" id="KW-0732">Signal</keyword>
<dbReference type="GO" id="GO:0005576">
    <property type="term" value="C:extracellular region"/>
    <property type="evidence" value="ECO:0007669"/>
    <property type="project" value="UniProtKB-SubCell"/>
</dbReference>
<dbReference type="OrthoDB" id="3785142at2759"/>
<evidence type="ECO:0000256" key="3">
    <source>
        <dbReference type="ARBA" id="ARBA00010031"/>
    </source>
</evidence>
<dbReference type="EMBL" id="ML975308">
    <property type="protein sequence ID" value="KAF1834015.1"/>
    <property type="molecule type" value="Genomic_DNA"/>
</dbReference>
<keyword evidence="5" id="KW-0336">GPI-anchor</keyword>
<reference evidence="11" key="1">
    <citation type="submission" date="2020-01" db="EMBL/GenBank/DDBJ databases">
        <authorList>
            <consortium name="DOE Joint Genome Institute"/>
            <person name="Haridas S."/>
            <person name="Albert R."/>
            <person name="Binder M."/>
            <person name="Bloem J."/>
            <person name="Labutti K."/>
            <person name="Salamov A."/>
            <person name="Andreopoulos B."/>
            <person name="Baker S.E."/>
            <person name="Barry K."/>
            <person name="Bills G."/>
            <person name="Bluhm B.H."/>
            <person name="Cannon C."/>
            <person name="Castanera R."/>
            <person name="Culley D.E."/>
            <person name="Daum C."/>
            <person name="Ezra D."/>
            <person name="Gonzalez J.B."/>
            <person name="Henrissat B."/>
            <person name="Kuo A."/>
            <person name="Liang C."/>
            <person name="Lipzen A."/>
            <person name="Lutzoni F."/>
            <person name="Magnuson J."/>
            <person name="Mondo S."/>
            <person name="Nolan M."/>
            <person name="Ohm R."/>
            <person name="Pangilinan J."/>
            <person name="Park H.-J."/>
            <person name="Ramirez L."/>
            <person name="Alfaro M."/>
            <person name="Sun H."/>
            <person name="Tritt A."/>
            <person name="Yoshinaga Y."/>
            <person name="Zwiers L.-H."/>
            <person name="Turgeon B.G."/>
            <person name="Goodwin S.B."/>
            <person name="Spatafora J.W."/>
            <person name="Crous P.W."/>
            <person name="Grigoriev I.V."/>
        </authorList>
    </citation>
    <scope>NUCLEOTIDE SEQUENCE</scope>
    <source>
        <strain evidence="11">P77</strain>
    </source>
</reference>
<keyword evidence="5" id="KW-0472">Membrane</keyword>
<keyword evidence="12" id="KW-1185">Reference proteome</keyword>
<evidence type="ECO:0000256" key="8">
    <source>
        <dbReference type="ARBA" id="ARBA00023288"/>
    </source>
</evidence>
<keyword evidence="5" id="KW-0325">Glycoprotein</keyword>
<evidence type="ECO:0000256" key="4">
    <source>
        <dbReference type="ARBA" id="ARBA00022525"/>
    </source>
</evidence>
<keyword evidence="8" id="KW-0449">Lipoprotein</keyword>
<keyword evidence="7" id="KW-1015">Disulfide bond</keyword>
<dbReference type="Pfam" id="PF05730">
    <property type="entry name" value="CFEM"/>
    <property type="match status" value="1"/>
</dbReference>
<sequence length="102" mass="10203">MRASVSVIAVVVGAVSVALASPITPAPVSPRQVDTNVAGIGPCPIDCWNQAAVTANCDPNADDDCLCGPFFDAVTACTAAACGIGDNLGVLNPSFAERRTGL</sequence>
<evidence type="ECO:0000259" key="10">
    <source>
        <dbReference type="Pfam" id="PF05730"/>
    </source>
</evidence>
<keyword evidence="4" id="KW-0964">Secreted</keyword>
<feature type="chain" id="PRO_5025575023" description="CFEM domain-containing protein" evidence="9">
    <location>
        <begin position="21"/>
        <end position="102"/>
    </location>
</feature>
<organism evidence="11 12">
    <name type="scientific">Decorospora gaudefroyi</name>
    <dbReference type="NCBI Taxonomy" id="184978"/>
    <lineage>
        <taxon>Eukaryota</taxon>
        <taxon>Fungi</taxon>
        <taxon>Dikarya</taxon>
        <taxon>Ascomycota</taxon>
        <taxon>Pezizomycotina</taxon>
        <taxon>Dothideomycetes</taxon>
        <taxon>Pleosporomycetidae</taxon>
        <taxon>Pleosporales</taxon>
        <taxon>Pleosporineae</taxon>
        <taxon>Pleosporaceae</taxon>
        <taxon>Decorospora</taxon>
    </lineage>
</organism>
<protein>
    <recommendedName>
        <fullName evidence="10">CFEM domain-containing protein</fullName>
    </recommendedName>
</protein>
<dbReference type="Proteomes" id="UP000800040">
    <property type="component" value="Unassembled WGS sequence"/>
</dbReference>
<evidence type="ECO:0000256" key="7">
    <source>
        <dbReference type="ARBA" id="ARBA00023157"/>
    </source>
</evidence>
<dbReference type="GO" id="GO:0098552">
    <property type="term" value="C:side of membrane"/>
    <property type="evidence" value="ECO:0007669"/>
    <property type="project" value="UniProtKB-KW"/>
</dbReference>
<comment type="similarity">
    <text evidence="3">Belongs to the RBT5 family.</text>
</comment>
<evidence type="ECO:0000313" key="11">
    <source>
        <dbReference type="EMBL" id="KAF1834015.1"/>
    </source>
</evidence>
<feature type="signal peptide" evidence="9">
    <location>
        <begin position="1"/>
        <end position="20"/>
    </location>
</feature>
<evidence type="ECO:0000256" key="2">
    <source>
        <dbReference type="ARBA" id="ARBA00004613"/>
    </source>
</evidence>
<feature type="domain" description="CFEM" evidence="10">
    <location>
        <begin position="38"/>
        <end position="90"/>
    </location>
</feature>
<evidence type="ECO:0000313" key="12">
    <source>
        <dbReference type="Proteomes" id="UP000800040"/>
    </source>
</evidence>
<name>A0A6A5K874_9PLEO</name>
<proteinExistence type="inferred from homology"/>
<dbReference type="InterPro" id="IPR008427">
    <property type="entry name" value="Extracellular_membr_CFEM_dom"/>
</dbReference>
<evidence type="ECO:0000256" key="6">
    <source>
        <dbReference type="ARBA" id="ARBA00022729"/>
    </source>
</evidence>
<gene>
    <name evidence="11" type="ORF">BDW02DRAFT_579885</name>
</gene>
<dbReference type="AlphaFoldDB" id="A0A6A5K874"/>
<comment type="subcellular location">
    <subcellularLocation>
        <location evidence="1">Membrane</location>
        <topology evidence="1">Lipid-anchor</topology>
        <topology evidence="1">GPI-anchor</topology>
    </subcellularLocation>
    <subcellularLocation>
        <location evidence="2">Secreted</location>
    </subcellularLocation>
</comment>